<keyword evidence="2" id="KW-0238">DNA-binding</keyword>
<gene>
    <name evidence="5" type="ORF">J2045_000744</name>
</gene>
<dbReference type="SMART" id="SM00342">
    <property type="entry name" value="HTH_ARAC"/>
    <property type="match status" value="1"/>
</dbReference>
<dbReference type="PANTHER" id="PTHR46796:SF12">
    <property type="entry name" value="HTH-TYPE DNA-BINDING TRANSCRIPTIONAL ACTIVATOR EUTR"/>
    <property type="match status" value="1"/>
</dbReference>
<evidence type="ECO:0000259" key="4">
    <source>
        <dbReference type="PROSITE" id="PS01124"/>
    </source>
</evidence>
<name>A0ABU0G321_9HYPH</name>
<organism evidence="5 6">
    <name type="scientific">Peteryoungia aggregata LMG 23059</name>
    <dbReference type="NCBI Taxonomy" id="1368425"/>
    <lineage>
        <taxon>Bacteria</taxon>
        <taxon>Pseudomonadati</taxon>
        <taxon>Pseudomonadota</taxon>
        <taxon>Alphaproteobacteria</taxon>
        <taxon>Hyphomicrobiales</taxon>
        <taxon>Rhizobiaceae</taxon>
        <taxon>Peteryoungia</taxon>
    </lineage>
</organism>
<evidence type="ECO:0000313" key="6">
    <source>
        <dbReference type="Proteomes" id="UP001238496"/>
    </source>
</evidence>
<dbReference type="PROSITE" id="PS01124">
    <property type="entry name" value="HTH_ARAC_FAMILY_2"/>
    <property type="match status" value="1"/>
</dbReference>
<dbReference type="Proteomes" id="UP001238496">
    <property type="component" value="Unassembled WGS sequence"/>
</dbReference>
<evidence type="ECO:0000256" key="3">
    <source>
        <dbReference type="ARBA" id="ARBA00023163"/>
    </source>
</evidence>
<evidence type="ECO:0000256" key="2">
    <source>
        <dbReference type="ARBA" id="ARBA00023125"/>
    </source>
</evidence>
<evidence type="ECO:0000313" key="5">
    <source>
        <dbReference type="EMBL" id="MDQ0419731.1"/>
    </source>
</evidence>
<dbReference type="PANTHER" id="PTHR46796">
    <property type="entry name" value="HTH-TYPE TRANSCRIPTIONAL ACTIVATOR RHAS-RELATED"/>
    <property type="match status" value="1"/>
</dbReference>
<dbReference type="RefSeq" id="WP_307369544.1">
    <property type="nucleotide sequence ID" value="NZ_JAUSUW010000002.1"/>
</dbReference>
<dbReference type="Pfam" id="PF12833">
    <property type="entry name" value="HTH_18"/>
    <property type="match status" value="1"/>
</dbReference>
<dbReference type="InterPro" id="IPR050204">
    <property type="entry name" value="AraC_XylS_family_regulators"/>
</dbReference>
<keyword evidence="6" id="KW-1185">Reference proteome</keyword>
<dbReference type="InterPro" id="IPR018062">
    <property type="entry name" value="HTH_AraC-typ_CS"/>
</dbReference>
<dbReference type="InterPro" id="IPR009057">
    <property type="entry name" value="Homeodomain-like_sf"/>
</dbReference>
<evidence type="ECO:0000256" key="1">
    <source>
        <dbReference type="ARBA" id="ARBA00023015"/>
    </source>
</evidence>
<proteinExistence type="predicted"/>
<sequence length="320" mass="35371">MSDQIRHSDGLFHERSFDDIDRQAAELSGYDQSYRQMSKGRFSGRFSSLVLPGHEGVHIERVNQVIEQTAAVPRGQIAALFLLSGQALCRLGSLDFAMGDMALFGEGAEIQFRNALDTVVCVVSLSVDRLVGRWPEGDQRLGQGGSLMVRQGRSPIPGIVATAARTMEDGRQRGDLKAAPLIDRLGLRLEDEVQKLLSGEPPNKQDPAGAPPHRRVFAQAMRIVETNLDRDLPVSRLASDVGVSRRALEYAFHEAVGLGPAHYIQRRRLNAVRQALSGEGPVTIGDVTARFGIWHLSRFASQYRDLFGELPSETLRRTHR</sequence>
<dbReference type="Gene3D" id="1.10.10.60">
    <property type="entry name" value="Homeodomain-like"/>
    <property type="match status" value="1"/>
</dbReference>
<protein>
    <submittedName>
        <fullName evidence="5">AraC family ethanolamine operon transcriptional activator</fullName>
    </submittedName>
</protein>
<keyword evidence="1" id="KW-0805">Transcription regulation</keyword>
<keyword evidence="3" id="KW-0804">Transcription</keyword>
<dbReference type="SUPFAM" id="SSF46689">
    <property type="entry name" value="Homeodomain-like"/>
    <property type="match status" value="1"/>
</dbReference>
<comment type="caution">
    <text evidence="5">The sequence shown here is derived from an EMBL/GenBank/DDBJ whole genome shotgun (WGS) entry which is preliminary data.</text>
</comment>
<reference evidence="5 6" key="1">
    <citation type="submission" date="2023-07" db="EMBL/GenBank/DDBJ databases">
        <title>Genomic Encyclopedia of Type Strains, Phase IV (KMG-IV): sequencing the most valuable type-strain genomes for metagenomic binning, comparative biology and taxonomic classification.</title>
        <authorList>
            <person name="Goeker M."/>
        </authorList>
    </citation>
    <scope>NUCLEOTIDE SEQUENCE [LARGE SCALE GENOMIC DNA]</scope>
    <source>
        <strain evidence="5 6">DSM 1111</strain>
    </source>
</reference>
<dbReference type="PROSITE" id="PS00041">
    <property type="entry name" value="HTH_ARAC_FAMILY_1"/>
    <property type="match status" value="1"/>
</dbReference>
<dbReference type="EMBL" id="JAUSUW010000002">
    <property type="protein sequence ID" value="MDQ0419731.1"/>
    <property type="molecule type" value="Genomic_DNA"/>
</dbReference>
<feature type="domain" description="HTH araC/xylS-type" evidence="4">
    <location>
        <begin position="218"/>
        <end position="317"/>
    </location>
</feature>
<dbReference type="InterPro" id="IPR018060">
    <property type="entry name" value="HTH_AraC"/>
</dbReference>
<accession>A0ABU0G321</accession>